<reference evidence="10" key="1">
    <citation type="journal article" date="2019" name="Int. J. Syst. Evol. Microbiol.">
        <title>The Global Catalogue of Microorganisms (GCM) 10K type strain sequencing project: providing services to taxonomists for standard genome sequencing and annotation.</title>
        <authorList>
            <consortium name="The Broad Institute Genomics Platform"/>
            <consortium name="The Broad Institute Genome Sequencing Center for Infectious Disease"/>
            <person name="Wu L."/>
            <person name="Ma J."/>
        </authorList>
    </citation>
    <scope>NUCLEOTIDE SEQUENCE [LARGE SCALE GENOMIC DNA]</scope>
    <source>
        <strain evidence="10">JCM 18459</strain>
    </source>
</reference>
<dbReference type="EC" id="4.2.2.29" evidence="7"/>
<proteinExistence type="inferred from homology"/>
<dbReference type="NCBIfam" id="TIGR00247">
    <property type="entry name" value="endolytic transglycosylase MltG"/>
    <property type="match status" value="1"/>
</dbReference>
<keyword evidence="4 7" id="KW-0472">Membrane</keyword>
<evidence type="ECO:0000313" key="9">
    <source>
        <dbReference type="EMBL" id="GAA5153235.1"/>
    </source>
</evidence>
<dbReference type="EMBL" id="BAABKG010000004">
    <property type="protein sequence ID" value="GAA5153235.1"/>
    <property type="molecule type" value="Genomic_DNA"/>
</dbReference>
<dbReference type="HAMAP" id="MF_02065">
    <property type="entry name" value="MltG"/>
    <property type="match status" value="1"/>
</dbReference>
<dbReference type="Gene3D" id="3.30.1490.480">
    <property type="entry name" value="Endolytic murein transglycosylase"/>
    <property type="match status" value="1"/>
</dbReference>
<comment type="caution">
    <text evidence="9">The sequence shown here is derived from an EMBL/GenBank/DDBJ whole genome shotgun (WGS) entry which is preliminary data.</text>
</comment>
<keyword evidence="5 7" id="KW-0456">Lyase</keyword>
<dbReference type="InterPro" id="IPR003770">
    <property type="entry name" value="MLTG-like"/>
</dbReference>
<name>A0ABP9PWA9_9ACTN</name>
<protein>
    <recommendedName>
        <fullName evidence="7">Endolytic murein transglycosylase</fullName>
        <ecNumber evidence="7">4.2.2.29</ecNumber>
    </recommendedName>
    <alternativeName>
        <fullName evidence="7">Peptidoglycan lytic transglycosylase</fullName>
    </alternativeName>
    <alternativeName>
        <fullName evidence="7">Peptidoglycan polymerization terminase</fullName>
    </alternativeName>
</protein>
<dbReference type="PANTHER" id="PTHR30518:SF2">
    <property type="entry name" value="ENDOLYTIC MUREIN TRANSGLYCOSYLASE"/>
    <property type="match status" value="1"/>
</dbReference>
<evidence type="ECO:0000256" key="8">
    <source>
        <dbReference type="SAM" id="MobiDB-lite"/>
    </source>
</evidence>
<accession>A0ABP9PWA9</accession>
<keyword evidence="2 7" id="KW-0812">Transmembrane</keyword>
<evidence type="ECO:0000256" key="1">
    <source>
        <dbReference type="ARBA" id="ARBA00022475"/>
    </source>
</evidence>
<keyword evidence="10" id="KW-1185">Reference proteome</keyword>
<evidence type="ECO:0000313" key="10">
    <source>
        <dbReference type="Proteomes" id="UP001500221"/>
    </source>
</evidence>
<keyword evidence="1 7" id="KW-1003">Cell membrane</keyword>
<evidence type="ECO:0000256" key="6">
    <source>
        <dbReference type="ARBA" id="ARBA00023316"/>
    </source>
</evidence>
<comment type="subcellular location">
    <subcellularLocation>
        <location evidence="7">Cell membrane</location>
        <topology evidence="7">Single-pass membrane protein</topology>
    </subcellularLocation>
</comment>
<feature type="region of interest" description="Disordered" evidence="8">
    <location>
        <begin position="1"/>
        <end position="39"/>
    </location>
</feature>
<dbReference type="PANTHER" id="PTHR30518">
    <property type="entry name" value="ENDOLYTIC MUREIN TRANSGLYCOSYLASE"/>
    <property type="match status" value="1"/>
</dbReference>
<dbReference type="Pfam" id="PF02618">
    <property type="entry name" value="YceG"/>
    <property type="match status" value="1"/>
</dbReference>
<comment type="function">
    <text evidence="7">Functions as a peptidoglycan terminase that cleaves nascent peptidoglycan strands endolytically to terminate their elongation.</text>
</comment>
<evidence type="ECO:0000256" key="7">
    <source>
        <dbReference type="HAMAP-Rule" id="MF_02065"/>
    </source>
</evidence>
<evidence type="ECO:0000256" key="3">
    <source>
        <dbReference type="ARBA" id="ARBA00022989"/>
    </source>
</evidence>
<keyword evidence="6 7" id="KW-0961">Cell wall biogenesis/degradation</keyword>
<evidence type="ECO:0000256" key="2">
    <source>
        <dbReference type="ARBA" id="ARBA00022692"/>
    </source>
</evidence>
<organism evidence="9 10">
    <name type="scientific">Nocardioides marinquilinus</name>
    <dbReference type="NCBI Taxonomy" id="1210400"/>
    <lineage>
        <taxon>Bacteria</taxon>
        <taxon>Bacillati</taxon>
        <taxon>Actinomycetota</taxon>
        <taxon>Actinomycetes</taxon>
        <taxon>Propionibacteriales</taxon>
        <taxon>Nocardioidaceae</taxon>
        <taxon>Nocardioides</taxon>
    </lineage>
</organism>
<evidence type="ECO:0000256" key="4">
    <source>
        <dbReference type="ARBA" id="ARBA00023136"/>
    </source>
</evidence>
<comment type="similarity">
    <text evidence="7">Belongs to the transglycosylase MltG family.</text>
</comment>
<sequence length="405" mass="43232">MPEHDDAPHADAGPVDSDDGLAFHGDDTSSQPIVPGGRRRARRRLSGCLPILVALVVVAVGGWFVVTRGIDAIADQFGGDADDYARDDQGAPVTVEVIDGASVSGIAKTLLDQGVVASTEAFVEASQDDGDPTIQPGVYRVPTRLPAAEALDLLVAGTTRGSQFNILPGKTVAELVDLLVEDTDLSAREFEEALDQPKALGLPPAAGGNAEGYLYPGQYVFFSDTSAADVLKQMVDRWRTETDEVGLARRAKQLGYSVHDVMTVASMVQAEGSLLDEEGKARIARVIYNRLDNPGTQGTVGLLQIDATVDFIYGDKKARRTEPEIQAVADDPYNTYTQTGLPPGPIAAPGAEALRAASQPAEGDWYYYATVNLRTGETKFAESPDEFAQLRAELDAFCDRSDLCD</sequence>
<dbReference type="RefSeq" id="WP_345461521.1">
    <property type="nucleotide sequence ID" value="NZ_BAABKG010000004.1"/>
</dbReference>
<keyword evidence="3 7" id="KW-1133">Transmembrane helix</keyword>
<evidence type="ECO:0000256" key="5">
    <source>
        <dbReference type="ARBA" id="ARBA00023239"/>
    </source>
</evidence>
<comment type="catalytic activity">
    <reaction evidence="7">
        <text>a peptidoglycan chain = a peptidoglycan chain with N-acetyl-1,6-anhydromuramyl-[peptide] at the reducing end + a peptidoglycan chain with N-acetylglucosamine at the non-reducing end.</text>
        <dbReference type="EC" id="4.2.2.29"/>
    </reaction>
</comment>
<feature type="site" description="Important for catalytic activity" evidence="7">
    <location>
        <position position="271"/>
    </location>
</feature>
<dbReference type="Proteomes" id="UP001500221">
    <property type="component" value="Unassembled WGS sequence"/>
</dbReference>
<gene>
    <name evidence="7" type="primary">mltG</name>
    <name evidence="9" type="ORF">GCM10023340_34950</name>
</gene>
<feature type="transmembrane region" description="Helical" evidence="7">
    <location>
        <begin position="48"/>
        <end position="66"/>
    </location>
</feature>